<evidence type="ECO:0000256" key="12">
    <source>
        <dbReference type="ARBA" id="ARBA00023139"/>
    </source>
</evidence>
<keyword evidence="3" id="KW-0813">Transport</keyword>
<evidence type="ECO:0000259" key="16">
    <source>
        <dbReference type="Pfam" id="PF02563"/>
    </source>
</evidence>
<comment type="similarity">
    <text evidence="2">Belongs to the BexD/CtrA/VexA family.</text>
</comment>
<dbReference type="Pfam" id="PF22461">
    <property type="entry name" value="SLBB_2"/>
    <property type="match status" value="1"/>
</dbReference>
<feature type="domain" description="SLBB" evidence="17">
    <location>
        <begin position="122"/>
        <end position="202"/>
    </location>
</feature>
<keyword evidence="7 15" id="KW-0732">Signal</keyword>
<dbReference type="EMBL" id="SWCO01000005">
    <property type="protein sequence ID" value="TKB03609.1"/>
    <property type="molecule type" value="Genomic_DNA"/>
</dbReference>
<dbReference type="PANTHER" id="PTHR33619">
    <property type="entry name" value="POLYSACCHARIDE EXPORT PROTEIN GFCE-RELATED"/>
    <property type="match status" value="1"/>
</dbReference>
<gene>
    <name evidence="18" type="ORF">E5672_10580</name>
</gene>
<dbReference type="Gene3D" id="3.10.560.10">
    <property type="entry name" value="Outer membrane lipoprotein wza domain like"/>
    <property type="match status" value="1"/>
</dbReference>
<keyword evidence="4" id="KW-1134">Transmembrane beta strand</keyword>
<evidence type="ECO:0000256" key="15">
    <source>
        <dbReference type="SAM" id="SignalP"/>
    </source>
</evidence>
<evidence type="ECO:0000256" key="5">
    <source>
        <dbReference type="ARBA" id="ARBA00022597"/>
    </source>
</evidence>
<dbReference type="GO" id="GO:0046930">
    <property type="term" value="C:pore complex"/>
    <property type="evidence" value="ECO:0007669"/>
    <property type="project" value="UniProtKB-KW"/>
</dbReference>
<dbReference type="Pfam" id="PF02563">
    <property type="entry name" value="Poly_export"/>
    <property type="match status" value="1"/>
</dbReference>
<evidence type="ECO:0000259" key="17">
    <source>
        <dbReference type="Pfam" id="PF22461"/>
    </source>
</evidence>
<keyword evidence="8" id="KW-0625">Polysaccharide transport</keyword>
<organism evidence="18 19">
    <name type="scientific">Alteromonas portus</name>
    <dbReference type="NCBI Taxonomy" id="2565549"/>
    <lineage>
        <taxon>Bacteria</taxon>
        <taxon>Pseudomonadati</taxon>
        <taxon>Pseudomonadota</taxon>
        <taxon>Gammaproteobacteria</taxon>
        <taxon>Alteromonadales</taxon>
        <taxon>Alteromonadaceae</taxon>
        <taxon>Alteromonas/Salinimonas group</taxon>
        <taxon>Alteromonas</taxon>
    </lineage>
</organism>
<reference evidence="18 19" key="1">
    <citation type="submission" date="2019-04" db="EMBL/GenBank/DDBJ databases">
        <title>Alteromonas portus sp. nov., an alginate lyase-excreting marine bacterium.</title>
        <authorList>
            <person name="Huang H."/>
            <person name="Mo K."/>
            <person name="Bao S."/>
        </authorList>
    </citation>
    <scope>NUCLEOTIDE SEQUENCE [LARGE SCALE GENOMIC DNA]</scope>
    <source>
        <strain evidence="18 19">HB161718</strain>
    </source>
</reference>
<evidence type="ECO:0000256" key="8">
    <source>
        <dbReference type="ARBA" id="ARBA00023047"/>
    </source>
</evidence>
<dbReference type="GO" id="GO:0015288">
    <property type="term" value="F:porin activity"/>
    <property type="evidence" value="ECO:0007669"/>
    <property type="project" value="UniProtKB-KW"/>
</dbReference>
<comment type="caution">
    <text evidence="18">The sequence shown here is derived from an EMBL/GenBank/DDBJ whole genome shotgun (WGS) entry which is preliminary data.</text>
</comment>
<dbReference type="NCBIfam" id="TIGR03027">
    <property type="entry name" value="pepcterm_export"/>
    <property type="match status" value="1"/>
</dbReference>
<evidence type="ECO:0000256" key="9">
    <source>
        <dbReference type="ARBA" id="ARBA00023065"/>
    </source>
</evidence>
<keyword evidence="14" id="KW-0449">Lipoprotein</keyword>
<dbReference type="PANTHER" id="PTHR33619:SF3">
    <property type="entry name" value="POLYSACCHARIDE EXPORT PROTEIN GFCE-RELATED"/>
    <property type="match status" value="1"/>
</dbReference>
<evidence type="ECO:0000256" key="3">
    <source>
        <dbReference type="ARBA" id="ARBA00022448"/>
    </source>
</evidence>
<sequence>MLSFRLTCVISILLCLWSCSSNNVLPNATIHPSYTTDIDDYKYLIGPGDSVNIFVWRNPELSGSFSVRPDGMITTKLIEDIEVTGRTPTQLARELEEQLSVYINNPRVSVTIGGYVGPFSEQVRVIGEATNPRAVNYKENMTLLDLMISVGGITEFADGNNTQLIRIENGEQKVYRVFIDDLIRDGDISKNVDMLPGDILIVPEAWF</sequence>
<evidence type="ECO:0000313" key="18">
    <source>
        <dbReference type="EMBL" id="TKB03609.1"/>
    </source>
</evidence>
<keyword evidence="10" id="KW-0626">Porin</keyword>
<dbReference type="GO" id="GO:0006811">
    <property type="term" value="P:monoatomic ion transport"/>
    <property type="evidence" value="ECO:0007669"/>
    <property type="project" value="UniProtKB-KW"/>
</dbReference>
<dbReference type="Proteomes" id="UP000305471">
    <property type="component" value="Unassembled WGS sequence"/>
</dbReference>
<dbReference type="InterPro" id="IPR003715">
    <property type="entry name" value="Poly_export_N"/>
</dbReference>
<keyword evidence="12" id="KW-0564">Palmitate</keyword>
<dbReference type="InterPro" id="IPR049712">
    <property type="entry name" value="Poly_export"/>
</dbReference>
<keyword evidence="5" id="KW-0762">Sugar transport</keyword>
<evidence type="ECO:0000256" key="14">
    <source>
        <dbReference type="ARBA" id="ARBA00023288"/>
    </source>
</evidence>
<protein>
    <submittedName>
        <fullName evidence="18">Sugar ABC transporter substrate-binding protein</fullName>
    </submittedName>
</protein>
<dbReference type="Gene3D" id="3.30.1950.10">
    <property type="entry name" value="wza like domain"/>
    <property type="match status" value="1"/>
</dbReference>
<dbReference type="AlphaFoldDB" id="A0A4U0ZCS2"/>
<accession>A0A4U0ZCS2</accession>
<feature type="chain" id="PRO_5020810106" evidence="15">
    <location>
        <begin position="24"/>
        <end position="207"/>
    </location>
</feature>
<evidence type="ECO:0000256" key="6">
    <source>
        <dbReference type="ARBA" id="ARBA00022692"/>
    </source>
</evidence>
<evidence type="ECO:0000256" key="11">
    <source>
        <dbReference type="ARBA" id="ARBA00023136"/>
    </source>
</evidence>
<dbReference type="GO" id="GO:0009279">
    <property type="term" value="C:cell outer membrane"/>
    <property type="evidence" value="ECO:0007669"/>
    <property type="project" value="UniProtKB-SubCell"/>
</dbReference>
<proteinExistence type="inferred from homology"/>
<keyword evidence="9" id="KW-0406">Ion transport</keyword>
<dbReference type="GO" id="GO:0015159">
    <property type="term" value="F:polysaccharide transmembrane transporter activity"/>
    <property type="evidence" value="ECO:0007669"/>
    <property type="project" value="InterPro"/>
</dbReference>
<keyword evidence="19" id="KW-1185">Reference proteome</keyword>
<feature type="signal peptide" evidence="15">
    <location>
        <begin position="1"/>
        <end position="23"/>
    </location>
</feature>
<comment type="subcellular location">
    <subcellularLocation>
        <location evidence="1">Cell outer membrane</location>
        <topology evidence="1">Multi-pass membrane protein</topology>
    </subcellularLocation>
</comment>
<evidence type="ECO:0000256" key="2">
    <source>
        <dbReference type="ARBA" id="ARBA00009450"/>
    </source>
</evidence>
<evidence type="ECO:0000256" key="4">
    <source>
        <dbReference type="ARBA" id="ARBA00022452"/>
    </source>
</evidence>
<evidence type="ECO:0000256" key="1">
    <source>
        <dbReference type="ARBA" id="ARBA00004571"/>
    </source>
</evidence>
<feature type="domain" description="Polysaccharide export protein N-terminal" evidence="16">
    <location>
        <begin position="40"/>
        <end position="112"/>
    </location>
</feature>
<evidence type="ECO:0000256" key="10">
    <source>
        <dbReference type="ARBA" id="ARBA00023114"/>
    </source>
</evidence>
<evidence type="ECO:0000256" key="7">
    <source>
        <dbReference type="ARBA" id="ARBA00022729"/>
    </source>
</evidence>
<evidence type="ECO:0000256" key="13">
    <source>
        <dbReference type="ARBA" id="ARBA00023237"/>
    </source>
</evidence>
<dbReference type="InterPro" id="IPR017477">
    <property type="entry name" value="PEP-CTERM_polysacc_export"/>
</dbReference>
<dbReference type="OrthoDB" id="9808421at2"/>
<keyword evidence="11" id="KW-0472">Membrane</keyword>
<keyword evidence="6" id="KW-0812">Transmembrane</keyword>
<name>A0A4U0ZCS2_9ALTE</name>
<evidence type="ECO:0000313" key="19">
    <source>
        <dbReference type="Proteomes" id="UP000305471"/>
    </source>
</evidence>
<dbReference type="InterPro" id="IPR054765">
    <property type="entry name" value="SLBB_dom"/>
</dbReference>
<keyword evidence="13" id="KW-0998">Cell outer membrane</keyword>